<dbReference type="GO" id="GO:0003887">
    <property type="term" value="F:DNA-directed DNA polymerase activity"/>
    <property type="evidence" value="ECO:0007669"/>
    <property type="project" value="UniProtKB-KW"/>
</dbReference>
<gene>
    <name evidence="8" type="ORF">KUF71_023737</name>
</gene>
<keyword evidence="3" id="KW-0239">DNA-directed DNA polymerase</keyword>
<dbReference type="Pfam" id="PF03121">
    <property type="entry name" value="Herpes_UL52"/>
    <property type="match status" value="1"/>
</dbReference>
<dbReference type="EMBL" id="JAHWGI010000376">
    <property type="protein sequence ID" value="KAK3914336.1"/>
    <property type="molecule type" value="Genomic_DNA"/>
</dbReference>
<dbReference type="GO" id="GO:0009411">
    <property type="term" value="P:response to UV"/>
    <property type="evidence" value="ECO:0007669"/>
    <property type="project" value="TreeGrafter"/>
</dbReference>
<dbReference type="Proteomes" id="UP001219518">
    <property type="component" value="Unassembled WGS sequence"/>
</dbReference>
<keyword evidence="3" id="KW-0808">Transferase</keyword>
<proteinExistence type="inferred from homology"/>
<comment type="catalytic activity">
    <reaction evidence="7">
        <text>DNA(n) + a 2'-deoxyribonucleoside 5'-triphosphate = DNA(n+1) + diphosphate</text>
        <dbReference type="Rhea" id="RHEA:22508"/>
        <dbReference type="Rhea" id="RHEA-COMP:17339"/>
        <dbReference type="Rhea" id="RHEA-COMP:17340"/>
        <dbReference type="ChEBI" id="CHEBI:33019"/>
        <dbReference type="ChEBI" id="CHEBI:61560"/>
        <dbReference type="ChEBI" id="CHEBI:173112"/>
        <dbReference type="EC" id="2.7.7.7"/>
    </reaction>
    <physiologicalReaction direction="left-to-right" evidence="7">
        <dbReference type="Rhea" id="RHEA:22509"/>
    </physiologicalReaction>
</comment>
<comment type="similarity">
    <text evidence="1">Belongs to the eukaryotic-type primase small subunit family.</text>
</comment>
<organism evidence="8 9">
    <name type="scientific">Frankliniella fusca</name>
    <dbReference type="NCBI Taxonomy" id="407009"/>
    <lineage>
        <taxon>Eukaryota</taxon>
        <taxon>Metazoa</taxon>
        <taxon>Ecdysozoa</taxon>
        <taxon>Arthropoda</taxon>
        <taxon>Hexapoda</taxon>
        <taxon>Insecta</taxon>
        <taxon>Pterygota</taxon>
        <taxon>Neoptera</taxon>
        <taxon>Paraneoptera</taxon>
        <taxon>Thysanoptera</taxon>
        <taxon>Terebrantia</taxon>
        <taxon>Thripoidea</taxon>
        <taxon>Thripidae</taxon>
        <taxon>Frankliniella</taxon>
    </lineage>
</organism>
<dbReference type="GO" id="GO:0005634">
    <property type="term" value="C:nucleus"/>
    <property type="evidence" value="ECO:0007669"/>
    <property type="project" value="TreeGrafter"/>
</dbReference>
<evidence type="ECO:0000313" key="9">
    <source>
        <dbReference type="Proteomes" id="UP001219518"/>
    </source>
</evidence>
<name>A0AAE1H3P4_9NEOP</name>
<keyword evidence="3" id="KW-0548">Nucleotidyltransferase</keyword>
<dbReference type="GO" id="GO:0003682">
    <property type="term" value="F:chromatin binding"/>
    <property type="evidence" value="ECO:0007669"/>
    <property type="project" value="TreeGrafter"/>
</dbReference>
<protein>
    <recommendedName>
        <fullName evidence="4">DNA-directed primase/polymerase protein</fullName>
        <ecNumber evidence="6">2.7.7.102</ecNumber>
        <ecNumber evidence="2">2.7.7.7</ecNumber>
    </recommendedName>
</protein>
<reference evidence="8" key="2">
    <citation type="journal article" date="2023" name="BMC Genomics">
        <title>Pest status, molecular evolution, and epigenetic factors derived from the genome assembly of Frankliniella fusca, a thysanopteran phytovirus vector.</title>
        <authorList>
            <person name="Catto M.A."/>
            <person name="Labadie P.E."/>
            <person name="Jacobson A.L."/>
            <person name="Kennedy G.G."/>
            <person name="Srinivasan R."/>
            <person name="Hunt B.G."/>
        </authorList>
    </citation>
    <scope>NUCLEOTIDE SEQUENCE</scope>
    <source>
        <strain evidence="8">PL_HMW_Pooled</strain>
    </source>
</reference>
<dbReference type="PANTHER" id="PTHR31399">
    <property type="entry name" value="DNA-DIRECTED PRIMASE / POLYMERASE PROTEIN"/>
    <property type="match status" value="1"/>
</dbReference>
<accession>A0AAE1H3P4</accession>
<evidence type="ECO:0000256" key="2">
    <source>
        <dbReference type="ARBA" id="ARBA00012417"/>
    </source>
</evidence>
<sequence>MSSSSPSSPSPSIAPAVFYKTSPASASLSARAELGASRLPLDRPEVPLWLRSLSCGPSPRWRVFKKQAGALQFSRAHGEGLMTFAVQEKDGTRRFLSAHPVLFWFYDSHKQSEDRCTFEVITEGAVCKLYFDLEFDREFNPGSNGVVMTETFIKIVIYFLKEEFGLSCERTQVLDLDSTTSVKFSRHLIFQFSKTYFRDNYNAGNFVKMICDKLRMLIHSFETLRDFSTKCGVTVDNVQALFVFDKHGVSKLFCDEAVYTKNRHFRLYKSTKWGRNAPLLLSPENSYIPIEEKRERLKEKQLFLDSLITHVNETSQDLSILEFGPTDQKVYVVKTISNLPCSPVVREEGLSSPQPVLDRFIKRLVSPGAIRRSTYSSELGRIVYEISGNRFCHNVGRAHKSNNVYYVVDLKNFVFYQKCHDPDCSGYRSMEDQLPPEIVFMLENEGDAGLESVSCMSDKELLDVWHAVTFVALNGGLHSNAESPNHFPDFGVSDSELLNSTMSINESDLLD</sequence>
<dbReference type="EC" id="2.7.7.7" evidence="2"/>
<evidence type="ECO:0000256" key="7">
    <source>
        <dbReference type="ARBA" id="ARBA00047303"/>
    </source>
</evidence>
<dbReference type="GO" id="GO:0005759">
    <property type="term" value="C:mitochondrial matrix"/>
    <property type="evidence" value="ECO:0007669"/>
    <property type="project" value="TreeGrafter"/>
</dbReference>
<comment type="catalytic activity">
    <reaction evidence="5">
        <text>ssDNA + n NTP = ssDNA/pppN(pN)n-1 hybrid + (n-1) diphosphate.</text>
        <dbReference type="EC" id="2.7.7.102"/>
    </reaction>
</comment>
<evidence type="ECO:0000256" key="1">
    <source>
        <dbReference type="ARBA" id="ARBA00009762"/>
    </source>
</evidence>
<dbReference type="GO" id="GO:0031297">
    <property type="term" value="P:replication fork processing"/>
    <property type="evidence" value="ECO:0007669"/>
    <property type="project" value="TreeGrafter"/>
</dbReference>
<evidence type="ECO:0000256" key="6">
    <source>
        <dbReference type="ARBA" id="ARBA00044768"/>
    </source>
</evidence>
<evidence type="ECO:0000313" key="8">
    <source>
        <dbReference type="EMBL" id="KAK3914336.1"/>
    </source>
</evidence>
<evidence type="ECO:0000256" key="4">
    <source>
        <dbReference type="ARBA" id="ARBA00026139"/>
    </source>
</evidence>
<comment type="caution">
    <text evidence="8">The sequence shown here is derived from an EMBL/GenBank/DDBJ whole genome shotgun (WGS) entry which is preliminary data.</text>
</comment>
<dbReference type="InterPro" id="IPR044917">
    <property type="entry name" value="PRIMPOL"/>
</dbReference>
<dbReference type="GO" id="GO:0042276">
    <property type="term" value="P:error-prone translesion synthesis"/>
    <property type="evidence" value="ECO:0007669"/>
    <property type="project" value="InterPro"/>
</dbReference>
<evidence type="ECO:0000256" key="3">
    <source>
        <dbReference type="ARBA" id="ARBA00022932"/>
    </source>
</evidence>
<dbReference type="GO" id="GO:0006264">
    <property type="term" value="P:mitochondrial DNA replication"/>
    <property type="evidence" value="ECO:0007669"/>
    <property type="project" value="TreeGrafter"/>
</dbReference>
<dbReference type="AlphaFoldDB" id="A0AAE1H3P4"/>
<dbReference type="PANTHER" id="PTHR31399:SF0">
    <property type="entry name" value="DNA-DIRECTED PRIMASE_POLYMERASE PROTEIN"/>
    <property type="match status" value="1"/>
</dbReference>
<dbReference type="EC" id="2.7.7.102" evidence="6"/>
<evidence type="ECO:0000256" key="5">
    <source>
        <dbReference type="ARBA" id="ARBA00044677"/>
    </source>
</evidence>
<keyword evidence="9" id="KW-1185">Reference proteome</keyword>
<reference evidence="8" key="1">
    <citation type="submission" date="2021-07" db="EMBL/GenBank/DDBJ databases">
        <authorList>
            <person name="Catto M.A."/>
            <person name="Jacobson A."/>
            <person name="Kennedy G."/>
            <person name="Labadie P."/>
            <person name="Hunt B.G."/>
            <person name="Srinivasan R."/>
        </authorList>
    </citation>
    <scope>NUCLEOTIDE SEQUENCE</scope>
    <source>
        <strain evidence="8">PL_HMW_Pooled</strain>
        <tissue evidence="8">Head</tissue>
    </source>
</reference>